<accession>A0A7G3APB8</accession>
<dbReference type="SUPFAM" id="SSF56112">
    <property type="entry name" value="Protein kinase-like (PK-like)"/>
    <property type="match status" value="1"/>
</dbReference>
<protein>
    <submittedName>
        <fullName evidence="2">Putative juvenile hormone-inducible protein</fullName>
    </submittedName>
</protein>
<dbReference type="PANTHER" id="PTHR11012">
    <property type="entry name" value="PROTEIN KINASE-LIKE DOMAIN-CONTAINING"/>
    <property type="match status" value="1"/>
</dbReference>
<evidence type="ECO:0000259" key="1">
    <source>
        <dbReference type="SMART" id="SM00587"/>
    </source>
</evidence>
<evidence type="ECO:0000313" key="2">
    <source>
        <dbReference type="EMBL" id="MBC1173728.1"/>
    </source>
</evidence>
<dbReference type="Pfam" id="PF02958">
    <property type="entry name" value="EcKL"/>
    <property type="match status" value="1"/>
</dbReference>
<sequence>MSNTPEVRDLEGLLSTKLNGRKVIECTTRHLTAVGDNYGSTMLALDVKLSPADGEEEFLQLVAKMCPTNQMLLEIFQVNITFTKEMAIYMVSVPEFLRLQQDEGCPDDEKLDVFIECYGSRTSLSPTEASVDADAVILLENIKIKGYTVGDRAKGFDLEHTELILRNVAKFHAAPIALRHKDAQLFDQKVRAHLKKIDIDEGLTSEAAAEMKKKQFQAFENELKSIPEVLSLYDIIARQLEMCQERQRDLNFYEENTFNTICHNDLWVNNVMIAYDAAGKPSRVKIFDFQLIMYASMSLDVLFFLFTSVQNDILLENFDNFLKFYFDEFCKSLKFFGCPLDDFTWEKFNEDINKQAPYELYHITSMIKILLIDKQKMAEKEEITDDTFYDAEMVGPNYYEKLKLIILEYKKRNWLIEFNEDINKQAPYELYHITSMIKILLIDKQKMAEKEEITDDTFYDAEMVGPNYYEKLKLIILEYKKRNWLIE</sequence>
<reference evidence="2" key="1">
    <citation type="journal article" date="2020" name="BMC">
        <title>Leishmania infection induces a limited differential gene expression in the sand fly midgut.</title>
        <authorList>
            <person name="Coutinho-Abreu I.V."/>
            <person name="Serafim T.D."/>
            <person name="Meneses C."/>
            <person name="Kamhawi S."/>
            <person name="Oliveira F."/>
            <person name="Valenzuela J.G."/>
        </authorList>
    </citation>
    <scope>NUCLEOTIDE SEQUENCE</scope>
    <source>
        <strain evidence="2">Jacobina</strain>
        <tissue evidence="2">Midgut</tissue>
    </source>
</reference>
<dbReference type="InterPro" id="IPR004119">
    <property type="entry name" value="EcKL"/>
</dbReference>
<feature type="domain" description="CHK kinase-like" evidence="1">
    <location>
        <begin position="137"/>
        <end position="335"/>
    </location>
</feature>
<dbReference type="EMBL" id="GITU01005025">
    <property type="protein sequence ID" value="MBC1173728.1"/>
    <property type="molecule type" value="Transcribed_RNA"/>
</dbReference>
<organism evidence="2">
    <name type="scientific">Lutzomyia longipalpis</name>
    <name type="common">Sand fly</name>
    <dbReference type="NCBI Taxonomy" id="7200"/>
    <lineage>
        <taxon>Eukaryota</taxon>
        <taxon>Metazoa</taxon>
        <taxon>Ecdysozoa</taxon>
        <taxon>Arthropoda</taxon>
        <taxon>Hexapoda</taxon>
        <taxon>Insecta</taxon>
        <taxon>Pterygota</taxon>
        <taxon>Neoptera</taxon>
        <taxon>Endopterygota</taxon>
        <taxon>Diptera</taxon>
        <taxon>Nematocera</taxon>
        <taxon>Psychodoidea</taxon>
        <taxon>Psychodidae</taxon>
        <taxon>Lutzomyia</taxon>
        <taxon>Lutzomyia</taxon>
    </lineage>
</organism>
<dbReference type="SMART" id="SM00587">
    <property type="entry name" value="CHK"/>
    <property type="match status" value="1"/>
</dbReference>
<dbReference type="PANTHER" id="PTHR11012:SF55">
    <property type="entry name" value="BHLH DOMAIN-CONTAINING PROTEIN"/>
    <property type="match status" value="1"/>
</dbReference>
<name>A0A7G3APB8_LUTLO</name>
<proteinExistence type="predicted"/>
<dbReference type="InterPro" id="IPR011009">
    <property type="entry name" value="Kinase-like_dom_sf"/>
</dbReference>
<dbReference type="AlphaFoldDB" id="A0A7G3APB8"/>
<dbReference type="InterPro" id="IPR015897">
    <property type="entry name" value="CHK_kinase-like"/>
</dbReference>
<dbReference type="VEuPathDB" id="VectorBase:LLONM1_006233"/>
<dbReference type="Gene3D" id="3.90.1200.10">
    <property type="match status" value="1"/>
</dbReference>